<gene>
    <name evidence="1" type="ORF">LARSCL_LOCUS17210</name>
</gene>
<dbReference type="EMBL" id="CAXIEN010000290">
    <property type="protein sequence ID" value="CAL1291655.1"/>
    <property type="molecule type" value="Genomic_DNA"/>
</dbReference>
<comment type="caution">
    <text evidence="1">The sequence shown here is derived from an EMBL/GenBank/DDBJ whole genome shotgun (WGS) entry which is preliminary data.</text>
</comment>
<proteinExistence type="predicted"/>
<organism evidence="1 2">
    <name type="scientific">Larinioides sclopetarius</name>
    <dbReference type="NCBI Taxonomy" id="280406"/>
    <lineage>
        <taxon>Eukaryota</taxon>
        <taxon>Metazoa</taxon>
        <taxon>Ecdysozoa</taxon>
        <taxon>Arthropoda</taxon>
        <taxon>Chelicerata</taxon>
        <taxon>Arachnida</taxon>
        <taxon>Araneae</taxon>
        <taxon>Araneomorphae</taxon>
        <taxon>Entelegynae</taxon>
        <taxon>Araneoidea</taxon>
        <taxon>Araneidae</taxon>
        <taxon>Larinioides</taxon>
    </lineage>
</organism>
<dbReference type="Proteomes" id="UP001497382">
    <property type="component" value="Unassembled WGS sequence"/>
</dbReference>
<keyword evidence="2" id="KW-1185">Reference proteome</keyword>
<evidence type="ECO:0000313" key="2">
    <source>
        <dbReference type="Proteomes" id="UP001497382"/>
    </source>
</evidence>
<dbReference type="AlphaFoldDB" id="A0AAV2B5Z2"/>
<sequence>MEHLQESVPVLLVPAKRKVENSTDWFLNEAAHWGFFCLFRHHIQESVPALFVPAKKRDENCSDFFY</sequence>
<protein>
    <submittedName>
        <fullName evidence="1">Uncharacterized protein</fullName>
    </submittedName>
</protein>
<name>A0AAV2B5Z2_9ARAC</name>
<reference evidence="1 2" key="1">
    <citation type="submission" date="2024-04" db="EMBL/GenBank/DDBJ databases">
        <authorList>
            <person name="Rising A."/>
            <person name="Reimegard J."/>
            <person name="Sonavane S."/>
            <person name="Akerstrom W."/>
            <person name="Nylinder S."/>
            <person name="Hedman E."/>
            <person name="Kallberg Y."/>
        </authorList>
    </citation>
    <scope>NUCLEOTIDE SEQUENCE [LARGE SCALE GENOMIC DNA]</scope>
</reference>
<evidence type="ECO:0000313" key="1">
    <source>
        <dbReference type="EMBL" id="CAL1291655.1"/>
    </source>
</evidence>
<accession>A0AAV2B5Z2</accession>